<keyword evidence="2 5" id="KW-0812">Transmembrane</keyword>
<organism evidence="7 8">
    <name type="scientific">Seminavis robusta</name>
    <dbReference type="NCBI Taxonomy" id="568900"/>
    <lineage>
        <taxon>Eukaryota</taxon>
        <taxon>Sar</taxon>
        <taxon>Stramenopiles</taxon>
        <taxon>Ochrophyta</taxon>
        <taxon>Bacillariophyta</taxon>
        <taxon>Bacillariophyceae</taxon>
        <taxon>Bacillariophycidae</taxon>
        <taxon>Naviculales</taxon>
        <taxon>Naviculaceae</taxon>
        <taxon>Seminavis</taxon>
    </lineage>
</organism>
<accession>A0A9N8DXE7</accession>
<gene>
    <name evidence="7" type="ORF">SEMRO_345_G122430.1</name>
</gene>
<name>A0A9N8DXE7_9STRA</name>
<dbReference type="Proteomes" id="UP001153069">
    <property type="component" value="Unassembled WGS sequence"/>
</dbReference>
<comment type="subcellular location">
    <subcellularLocation>
        <location evidence="1">Membrane</location>
    </subcellularLocation>
</comment>
<evidence type="ECO:0000256" key="5">
    <source>
        <dbReference type="SAM" id="Phobius"/>
    </source>
</evidence>
<protein>
    <submittedName>
        <fullName evidence="7">C-5 sterol desaturase</fullName>
    </submittedName>
</protein>
<evidence type="ECO:0000313" key="7">
    <source>
        <dbReference type="EMBL" id="CAB9508385.1"/>
    </source>
</evidence>
<dbReference type="EMBL" id="CAICTM010000344">
    <property type="protein sequence ID" value="CAB9508385.1"/>
    <property type="molecule type" value="Genomic_DNA"/>
</dbReference>
<evidence type="ECO:0000259" key="6">
    <source>
        <dbReference type="Pfam" id="PF04116"/>
    </source>
</evidence>
<keyword evidence="8" id="KW-1185">Reference proteome</keyword>
<feature type="transmembrane region" description="Helical" evidence="5">
    <location>
        <begin position="73"/>
        <end position="97"/>
    </location>
</feature>
<dbReference type="PANTHER" id="PTHR11863">
    <property type="entry name" value="STEROL DESATURASE"/>
    <property type="match status" value="1"/>
</dbReference>
<sequence length="337" mass="39004">MRRGLSNLLDLLEDFGPSIRMVLLSTLCLVMGKTRAEDNSTDSTTTGGEYYTFEAVKSRILHGPAALLVLDKVLYFLILAITLEVFNYVAINLGEWINAKHLPVRGKHLDVLTQKDKVYLFWNKISNGPFVMVAFMYINWDPNFLWDTKDMSLMNVVAPFPVFFVVYDFFYTLGHMALHQKAIYPLIHKHHHRQQAPSRGSIDALNVHPLEYAFGQYNAIFAMFLMCRFMQMHIICGNLIMFATNAASCFNHQRYDIKVPFVGGINLYESKCHDLHHRIPSVNFGQYIMLWDWLFGSHRPYSEHEKDPIDDMNQLDPTTGQTLAYVRQQNHHVKKHA</sequence>
<evidence type="ECO:0000256" key="1">
    <source>
        <dbReference type="ARBA" id="ARBA00004370"/>
    </source>
</evidence>
<reference evidence="7" key="1">
    <citation type="submission" date="2020-06" db="EMBL/GenBank/DDBJ databases">
        <authorList>
            <consortium name="Plant Systems Biology data submission"/>
        </authorList>
    </citation>
    <scope>NUCLEOTIDE SEQUENCE</scope>
    <source>
        <strain evidence="7">D6</strain>
    </source>
</reference>
<dbReference type="Pfam" id="PF04116">
    <property type="entry name" value="FA_hydroxylase"/>
    <property type="match status" value="1"/>
</dbReference>
<dbReference type="GO" id="GO:0016491">
    <property type="term" value="F:oxidoreductase activity"/>
    <property type="evidence" value="ECO:0007669"/>
    <property type="project" value="InterPro"/>
</dbReference>
<proteinExistence type="predicted"/>
<evidence type="ECO:0000256" key="3">
    <source>
        <dbReference type="ARBA" id="ARBA00022989"/>
    </source>
</evidence>
<keyword evidence="3 5" id="KW-1133">Transmembrane helix</keyword>
<comment type="caution">
    <text evidence="7">The sequence shown here is derived from an EMBL/GenBank/DDBJ whole genome shotgun (WGS) entry which is preliminary data.</text>
</comment>
<dbReference type="AlphaFoldDB" id="A0A9N8DXE7"/>
<dbReference type="GO" id="GO:0005506">
    <property type="term" value="F:iron ion binding"/>
    <property type="evidence" value="ECO:0007669"/>
    <property type="project" value="InterPro"/>
</dbReference>
<dbReference type="OrthoDB" id="37258at2759"/>
<keyword evidence="4 5" id="KW-0472">Membrane</keyword>
<dbReference type="InterPro" id="IPR050307">
    <property type="entry name" value="Sterol_Desaturase_Related"/>
</dbReference>
<feature type="transmembrane region" description="Helical" evidence="5">
    <location>
        <begin position="118"/>
        <end position="140"/>
    </location>
</feature>
<evidence type="ECO:0000256" key="4">
    <source>
        <dbReference type="ARBA" id="ARBA00023136"/>
    </source>
</evidence>
<evidence type="ECO:0000313" key="8">
    <source>
        <dbReference type="Proteomes" id="UP001153069"/>
    </source>
</evidence>
<dbReference type="GO" id="GO:0008610">
    <property type="term" value="P:lipid biosynthetic process"/>
    <property type="evidence" value="ECO:0007669"/>
    <property type="project" value="InterPro"/>
</dbReference>
<dbReference type="GO" id="GO:0016020">
    <property type="term" value="C:membrane"/>
    <property type="evidence" value="ECO:0007669"/>
    <property type="project" value="UniProtKB-SubCell"/>
</dbReference>
<dbReference type="InterPro" id="IPR006694">
    <property type="entry name" value="Fatty_acid_hydroxylase"/>
</dbReference>
<feature type="transmembrane region" description="Helical" evidence="5">
    <location>
        <begin position="152"/>
        <end position="171"/>
    </location>
</feature>
<evidence type="ECO:0000256" key="2">
    <source>
        <dbReference type="ARBA" id="ARBA00022692"/>
    </source>
</evidence>
<feature type="domain" description="Fatty acid hydroxylase" evidence="6">
    <location>
        <begin position="161"/>
        <end position="297"/>
    </location>
</feature>